<protein>
    <submittedName>
        <fullName evidence="1">HNH endonuclease</fullName>
    </submittedName>
</protein>
<dbReference type="OrthoDB" id="1936553at2"/>
<dbReference type="CDD" id="cd00085">
    <property type="entry name" value="HNHc"/>
    <property type="match status" value="1"/>
</dbReference>
<gene>
    <name evidence="1" type="ORF">E5347_10335</name>
</gene>
<proteinExistence type="predicted"/>
<keyword evidence="1" id="KW-0540">Nuclease</keyword>
<name>A0A4S2DIY4_9CLOT</name>
<reference evidence="1 2" key="1">
    <citation type="submission" date="2019-04" db="EMBL/GenBank/DDBJ databases">
        <title>Microbes associate with the intestines of laboratory mice.</title>
        <authorList>
            <person name="Navarre W."/>
            <person name="Wong E."/>
            <person name="Huang K."/>
            <person name="Tropini C."/>
            <person name="Ng K."/>
            <person name="Yu B."/>
        </authorList>
    </citation>
    <scope>NUCLEOTIDE SEQUENCE [LARGE SCALE GENOMIC DNA]</scope>
    <source>
        <strain evidence="1 2">NM50_B9-20</strain>
    </source>
</reference>
<dbReference type="EMBL" id="SRYR01000004">
    <property type="protein sequence ID" value="TGY42126.1"/>
    <property type="molecule type" value="Genomic_DNA"/>
</dbReference>
<dbReference type="Proteomes" id="UP000306888">
    <property type="component" value="Unassembled WGS sequence"/>
</dbReference>
<organism evidence="1 2">
    <name type="scientific">Clostridium sartagoforme</name>
    <dbReference type="NCBI Taxonomy" id="84031"/>
    <lineage>
        <taxon>Bacteria</taxon>
        <taxon>Bacillati</taxon>
        <taxon>Bacillota</taxon>
        <taxon>Clostridia</taxon>
        <taxon>Eubacteriales</taxon>
        <taxon>Clostridiaceae</taxon>
        <taxon>Clostridium</taxon>
    </lineage>
</organism>
<dbReference type="InterPro" id="IPR003615">
    <property type="entry name" value="HNH_nuc"/>
</dbReference>
<dbReference type="GO" id="GO:0004519">
    <property type="term" value="F:endonuclease activity"/>
    <property type="evidence" value="ECO:0007669"/>
    <property type="project" value="UniProtKB-KW"/>
</dbReference>
<keyword evidence="1" id="KW-0255">Endonuclease</keyword>
<evidence type="ECO:0000313" key="2">
    <source>
        <dbReference type="Proteomes" id="UP000306888"/>
    </source>
</evidence>
<comment type="caution">
    <text evidence="1">The sequence shown here is derived from an EMBL/GenBank/DDBJ whole genome shotgun (WGS) entry which is preliminary data.</text>
</comment>
<keyword evidence="2" id="KW-1185">Reference proteome</keyword>
<accession>A0A4S2DIY4</accession>
<dbReference type="AlphaFoldDB" id="A0A4S2DIY4"/>
<keyword evidence="1" id="KW-0378">Hydrolase</keyword>
<evidence type="ECO:0000313" key="1">
    <source>
        <dbReference type="EMBL" id="TGY42126.1"/>
    </source>
</evidence>
<sequence length="138" mass="16449">MTLYHCEICGATADIHHIVHKHEGGYDIKINYKYLCNYHHRGKTGPHNCIETDFRYKLEMQDKIYKLLPKEYYTAKELYSLLGMTNSSLKRLLRRLKLYKEGYSKKEIIKTLMGGKLYSYNILKELELQRLFHNINIS</sequence>